<dbReference type="InterPro" id="IPR046357">
    <property type="entry name" value="PPIase_dom_sf"/>
</dbReference>
<dbReference type="OrthoDB" id="9768393at2"/>
<dbReference type="GO" id="GO:0005886">
    <property type="term" value="C:plasma membrane"/>
    <property type="evidence" value="ECO:0007669"/>
    <property type="project" value="UniProtKB-SubCell"/>
</dbReference>
<evidence type="ECO:0000256" key="3">
    <source>
        <dbReference type="ARBA" id="ARBA00022475"/>
    </source>
</evidence>
<keyword evidence="3" id="KW-1003">Cell membrane</keyword>
<keyword evidence="7 14" id="KW-0472">Membrane</keyword>
<reference evidence="17" key="1">
    <citation type="submission" date="2015-07" db="EMBL/GenBank/DDBJ databases">
        <authorList>
            <person name="Rodrigo-Torres Lidia"/>
            <person name="Arahal R.David."/>
        </authorList>
    </citation>
    <scope>NUCLEOTIDE SEQUENCE [LARGE SCALE GENOMIC DNA]</scope>
    <source>
        <strain evidence="17">CECT 5096</strain>
    </source>
</reference>
<evidence type="ECO:0000256" key="12">
    <source>
        <dbReference type="ARBA" id="ARBA00040743"/>
    </source>
</evidence>
<dbReference type="AlphaFoldDB" id="A0A0M7AU36"/>
<evidence type="ECO:0000256" key="14">
    <source>
        <dbReference type="SAM" id="Phobius"/>
    </source>
</evidence>
<proteinExistence type="inferred from homology"/>
<evidence type="ECO:0000256" key="11">
    <source>
        <dbReference type="ARBA" id="ARBA00038408"/>
    </source>
</evidence>
<dbReference type="PANTHER" id="PTHR47529:SF1">
    <property type="entry name" value="PERIPLASMIC CHAPERONE PPID"/>
    <property type="match status" value="1"/>
</dbReference>
<accession>A0A0M7AU36</accession>
<dbReference type="STRING" id="311410.LA5095_05244"/>
<gene>
    <name evidence="16" type="primary">ppiD</name>
    <name evidence="16" type="ORF">LA5096_05262</name>
</gene>
<evidence type="ECO:0000256" key="1">
    <source>
        <dbReference type="ARBA" id="ARBA00004382"/>
    </source>
</evidence>
<keyword evidence="5 14" id="KW-0812">Transmembrane</keyword>
<dbReference type="GeneID" id="97672517"/>
<dbReference type="InterPro" id="IPR000297">
    <property type="entry name" value="PPIase_PpiC"/>
</dbReference>
<keyword evidence="17" id="KW-1185">Reference proteome</keyword>
<evidence type="ECO:0000256" key="9">
    <source>
        <dbReference type="ARBA" id="ARBA00030642"/>
    </source>
</evidence>
<dbReference type="Proteomes" id="UP000049983">
    <property type="component" value="Unassembled WGS sequence"/>
</dbReference>
<dbReference type="RefSeq" id="WP_055120478.1">
    <property type="nucleotide sequence ID" value="NZ_CXWA01000010.1"/>
</dbReference>
<evidence type="ECO:0000259" key="15">
    <source>
        <dbReference type="Pfam" id="PF13145"/>
    </source>
</evidence>
<comment type="subcellular location">
    <subcellularLocation>
        <location evidence="1">Cell inner membrane</location>
        <topology evidence="1">Single-pass type II membrane protein</topology>
        <orientation evidence="1">Periplasmic side</orientation>
    </subcellularLocation>
</comment>
<sequence length="630" mass="68862">MLDALRKGAGTWLAKLFIALLIFSFAIWGVTDFLQGFGQNTAAKVGDTEVSLLEFDRTYRQDLNRLSQQLRRPLTREEGAALGVPQQALGRLVAEAALNNTAQDLQLGISDKRLAALIQADPAFRGLSGTYDRSRLDQVLRANGYQEDEYVVQRRKIAERNQLAEALAGNMNAPISYLEALSAYQSETRTVDFLLVTPESVGEIEDPSPDILNAYFEENKAGFRAPEYREIKFLALTPETLARPNDVVEEDARAEYEQRASDYYQPERRKVLQMSFPSKVAAEEAASELAGGKTFSELMSERNLTNNDVALGVMARNDFLDETLGSAAFTLEEGASSGAVEGRFSTVILNVEEILPESTRPFDEVKDEIIQALATEQAEREILDLLDEVEDARAGGALLEEIGERFSLPVVSVEAFDQNGKSSSGGDVDLPAADGLVAGTFESDIGIENDVLQFGEQGFLWYEVDKVIPERDQTLDEVRNEVVSTWKSDEMTRRLNETASDYLTKLNNGTSFENLAGETGLEVRTEENIARNAPSGYFSQEAISQVFGGPVGTSAVANSSDGNTRLVLKVSAANVPAFDAASPAIGALDEQLSQQMRDSLIGQFITDRENEAGVEINQAGVAQVIGLTQN</sequence>
<evidence type="ECO:0000256" key="5">
    <source>
        <dbReference type="ARBA" id="ARBA00022692"/>
    </source>
</evidence>
<dbReference type="InterPro" id="IPR027304">
    <property type="entry name" value="Trigger_fact/SurA_dom_sf"/>
</dbReference>
<keyword evidence="6 14" id="KW-1133">Transmembrane helix</keyword>
<dbReference type="Pfam" id="PF13624">
    <property type="entry name" value="SurA_N_3"/>
    <property type="match status" value="1"/>
</dbReference>
<evidence type="ECO:0000256" key="7">
    <source>
        <dbReference type="ARBA" id="ARBA00023136"/>
    </source>
</evidence>
<evidence type="ECO:0000313" key="17">
    <source>
        <dbReference type="Proteomes" id="UP000049983"/>
    </source>
</evidence>
<dbReference type="Pfam" id="PF13145">
    <property type="entry name" value="Rotamase_2"/>
    <property type="match status" value="1"/>
</dbReference>
<evidence type="ECO:0000256" key="6">
    <source>
        <dbReference type="ARBA" id="ARBA00022989"/>
    </source>
</evidence>
<dbReference type="EMBL" id="CXWC01000014">
    <property type="protein sequence ID" value="CTQ77760.1"/>
    <property type="molecule type" value="Genomic_DNA"/>
</dbReference>
<dbReference type="GO" id="GO:0003755">
    <property type="term" value="F:peptidyl-prolyl cis-trans isomerase activity"/>
    <property type="evidence" value="ECO:0007669"/>
    <property type="project" value="InterPro"/>
</dbReference>
<dbReference type="Gene3D" id="3.10.50.40">
    <property type="match status" value="1"/>
</dbReference>
<comment type="similarity">
    <text evidence="11">Belongs to the PpiD chaperone family.</text>
</comment>
<dbReference type="InterPro" id="IPR052029">
    <property type="entry name" value="PpiD_chaperone"/>
</dbReference>
<evidence type="ECO:0000256" key="2">
    <source>
        <dbReference type="ARBA" id="ARBA00018370"/>
    </source>
</evidence>
<protein>
    <recommendedName>
        <fullName evidence="2">Parvulin-like PPIase</fullName>
    </recommendedName>
    <alternativeName>
        <fullName evidence="9">Peptidyl-prolyl cis-trans isomerase plp</fullName>
    </alternativeName>
    <alternativeName>
        <fullName evidence="12">Periplasmic chaperone PpiD</fullName>
    </alternativeName>
    <alternativeName>
        <fullName evidence="13">Periplasmic folding chaperone</fullName>
    </alternativeName>
    <alternativeName>
        <fullName evidence="10">Rotamase plp</fullName>
    </alternativeName>
</protein>
<dbReference type="SUPFAM" id="SSF109998">
    <property type="entry name" value="Triger factor/SurA peptide-binding domain-like"/>
    <property type="match status" value="1"/>
</dbReference>
<organism evidence="16 17">
    <name type="scientific">Roseibium album</name>
    <dbReference type="NCBI Taxonomy" id="311410"/>
    <lineage>
        <taxon>Bacteria</taxon>
        <taxon>Pseudomonadati</taxon>
        <taxon>Pseudomonadota</taxon>
        <taxon>Alphaproteobacteria</taxon>
        <taxon>Hyphomicrobiales</taxon>
        <taxon>Stappiaceae</taxon>
        <taxon>Roseibium</taxon>
    </lineage>
</organism>
<feature type="transmembrane region" description="Helical" evidence="14">
    <location>
        <begin position="12"/>
        <end position="30"/>
    </location>
</feature>
<evidence type="ECO:0000313" key="16">
    <source>
        <dbReference type="EMBL" id="CTQ77760.1"/>
    </source>
</evidence>
<evidence type="ECO:0000256" key="4">
    <source>
        <dbReference type="ARBA" id="ARBA00022519"/>
    </source>
</evidence>
<keyword evidence="4" id="KW-0997">Cell inner membrane</keyword>
<dbReference type="PANTHER" id="PTHR47529">
    <property type="entry name" value="PEPTIDYL-PROLYL CIS-TRANS ISOMERASE D"/>
    <property type="match status" value="1"/>
</dbReference>
<keyword evidence="16" id="KW-0413">Isomerase</keyword>
<evidence type="ECO:0000256" key="13">
    <source>
        <dbReference type="ARBA" id="ARBA00042775"/>
    </source>
</evidence>
<dbReference type="SUPFAM" id="SSF54534">
    <property type="entry name" value="FKBP-like"/>
    <property type="match status" value="1"/>
</dbReference>
<evidence type="ECO:0000256" key="8">
    <source>
        <dbReference type="ARBA" id="ARBA00023186"/>
    </source>
</evidence>
<feature type="domain" description="PpiC" evidence="15">
    <location>
        <begin position="249"/>
        <end position="367"/>
    </location>
</feature>
<name>A0A0M7AU36_9HYPH</name>
<evidence type="ECO:0000256" key="10">
    <source>
        <dbReference type="ARBA" id="ARBA00031484"/>
    </source>
</evidence>
<keyword evidence="8" id="KW-0143">Chaperone</keyword>